<protein>
    <recommendedName>
        <fullName evidence="1">DUF4397 domain-containing protein</fullName>
    </recommendedName>
</protein>
<dbReference type="InterPro" id="IPR025510">
    <property type="entry name" value="DUF4397"/>
</dbReference>
<dbReference type="RefSeq" id="WP_091145274.1">
    <property type="nucleotide sequence ID" value="NZ_FNAI01000002.1"/>
</dbReference>
<dbReference type="EMBL" id="FNAI01000002">
    <property type="protein sequence ID" value="SDD60703.1"/>
    <property type="molecule type" value="Genomic_DNA"/>
</dbReference>
<dbReference type="AlphaFoldDB" id="A0A1G6W4R4"/>
<name>A0A1G6W4R4_9SPHI</name>
<keyword evidence="3" id="KW-1185">Reference proteome</keyword>
<proteinExistence type="predicted"/>
<dbReference type="STRING" id="1391627.SAMN05216464_10250"/>
<reference evidence="2 3" key="1">
    <citation type="submission" date="2016-10" db="EMBL/GenBank/DDBJ databases">
        <authorList>
            <person name="de Groot N.N."/>
        </authorList>
    </citation>
    <scope>NUCLEOTIDE SEQUENCE [LARGE SCALE GENOMIC DNA]</scope>
    <source>
        <strain evidence="2 3">47C3B</strain>
    </source>
</reference>
<accession>A0A1G6W4R4</accession>
<evidence type="ECO:0000313" key="3">
    <source>
        <dbReference type="Proteomes" id="UP000199072"/>
    </source>
</evidence>
<gene>
    <name evidence="2" type="ORF">SAMN05216464_10250</name>
</gene>
<dbReference type="Pfam" id="PF14344">
    <property type="entry name" value="DUF4397"/>
    <property type="match status" value="1"/>
</dbReference>
<dbReference type="Proteomes" id="UP000199072">
    <property type="component" value="Unassembled WGS sequence"/>
</dbReference>
<sequence length="228" mass="24507">MNISIRVLFFVALSVAVISSCKKNDDKPVDQLTTSVNFVNASNNTINFYLNGTRITNSSSYFPGGTLGYTQVTAGTQNYQVKIAGSTVPLFTKAFPFDTAKVYSLYVAGQTADDTFFTTDTLVADTADFAKLRFVNASPSAGKLMLAFAGTGVADVVMFDTVSYKRTTKFIRVKSGDVPIVIYRQGFPGQPLRDTITLAANGIYTIFGYGTVTLIGNQGLADGLIVNK</sequence>
<feature type="domain" description="DUF4397" evidence="1">
    <location>
        <begin position="35"/>
        <end position="144"/>
    </location>
</feature>
<evidence type="ECO:0000259" key="1">
    <source>
        <dbReference type="Pfam" id="PF14344"/>
    </source>
</evidence>
<evidence type="ECO:0000313" key="2">
    <source>
        <dbReference type="EMBL" id="SDD60703.1"/>
    </source>
</evidence>
<dbReference type="OrthoDB" id="9792011at2"/>
<dbReference type="PROSITE" id="PS51257">
    <property type="entry name" value="PROKAR_LIPOPROTEIN"/>
    <property type="match status" value="1"/>
</dbReference>
<organism evidence="2 3">
    <name type="scientific">Mucilaginibacter pineti</name>
    <dbReference type="NCBI Taxonomy" id="1391627"/>
    <lineage>
        <taxon>Bacteria</taxon>
        <taxon>Pseudomonadati</taxon>
        <taxon>Bacteroidota</taxon>
        <taxon>Sphingobacteriia</taxon>
        <taxon>Sphingobacteriales</taxon>
        <taxon>Sphingobacteriaceae</taxon>
        <taxon>Mucilaginibacter</taxon>
    </lineage>
</organism>